<dbReference type="PANTHER" id="PTHR33146">
    <property type="entry name" value="ENDONUCLEASE 4"/>
    <property type="match status" value="1"/>
</dbReference>
<dbReference type="Pfam" id="PF02265">
    <property type="entry name" value="S1-P1_nuclease"/>
    <property type="match status" value="1"/>
</dbReference>
<evidence type="ECO:0000256" key="1">
    <source>
        <dbReference type="ARBA" id="ARBA00022722"/>
    </source>
</evidence>
<name>A0ABQ2PJM2_9NEIS</name>
<dbReference type="InterPro" id="IPR003154">
    <property type="entry name" value="S1/P1nuclease"/>
</dbReference>
<dbReference type="SUPFAM" id="SSF48537">
    <property type="entry name" value="Phospholipase C/P1 nuclease"/>
    <property type="match status" value="1"/>
</dbReference>
<dbReference type="Gene3D" id="1.10.575.10">
    <property type="entry name" value="P1 Nuclease"/>
    <property type="match status" value="1"/>
</dbReference>
<evidence type="ECO:0000256" key="5">
    <source>
        <dbReference type="ARBA" id="ARBA00023157"/>
    </source>
</evidence>
<keyword evidence="1" id="KW-0540">Nuclease</keyword>
<dbReference type="EMBL" id="BMLY01000002">
    <property type="protein sequence ID" value="GGP25556.1"/>
    <property type="molecule type" value="Genomic_DNA"/>
</dbReference>
<dbReference type="InterPro" id="IPR008947">
    <property type="entry name" value="PLipase_C/P1_nuclease_dom_sf"/>
</dbReference>
<dbReference type="Proteomes" id="UP000621859">
    <property type="component" value="Unassembled WGS sequence"/>
</dbReference>
<keyword evidence="3 8" id="KW-0255">Endonuclease</keyword>
<keyword evidence="5" id="KW-1015">Disulfide bond</keyword>
<evidence type="ECO:0000256" key="3">
    <source>
        <dbReference type="ARBA" id="ARBA00022759"/>
    </source>
</evidence>
<feature type="signal peptide" evidence="7">
    <location>
        <begin position="1"/>
        <end position="23"/>
    </location>
</feature>
<keyword evidence="4" id="KW-0378">Hydrolase</keyword>
<accession>A0ABQ2PJM2</accession>
<dbReference type="RefSeq" id="WP_188690888.1">
    <property type="nucleotide sequence ID" value="NZ_BMLY01000002.1"/>
</dbReference>
<sequence length="297" mass="32030">MPCTLKISLLGLALTFSVFSVYSAPALAWGAQGHRITGLVANALLTPQSRAALRQLLGTDNVADEANWLDQNRALLASRMPGSPQWHYDNIPLCTAATHDGYCPDGRCATSALERFMAVLHDPDASQEDKRLAVRVVIHVAGDLSQPLHAADNHDKGGNDIHVTFAGQQTTLHALWDTTLVKRAVRGQSEATFAERLLTDFAPHFDEWHQGTPDQWAHEANAIARAMTYGDLPGGLVCPATTAGIQIDIPLAYADETAPILRQQLAVGGVHIAALLNQAFADFQGQNVLPENANPDR</sequence>
<evidence type="ECO:0000256" key="7">
    <source>
        <dbReference type="SAM" id="SignalP"/>
    </source>
</evidence>
<reference evidence="9" key="1">
    <citation type="journal article" date="2019" name="Int. J. Syst. Evol. Microbiol.">
        <title>The Global Catalogue of Microorganisms (GCM) 10K type strain sequencing project: providing services to taxonomists for standard genome sequencing and annotation.</title>
        <authorList>
            <consortium name="The Broad Institute Genomics Platform"/>
            <consortium name="The Broad Institute Genome Sequencing Center for Infectious Disease"/>
            <person name="Wu L."/>
            <person name="Ma J."/>
        </authorList>
    </citation>
    <scope>NUCLEOTIDE SEQUENCE [LARGE SCALE GENOMIC DNA]</scope>
    <source>
        <strain evidence="9">CGMCC 1.8860</strain>
    </source>
</reference>
<comment type="caution">
    <text evidence="8">The sequence shown here is derived from an EMBL/GenBank/DDBJ whole genome shotgun (WGS) entry which is preliminary data.</text>
</comment>
<keyword evidence="9" id="KW-1185">Reference proteome</keyword>
<dbReference type="PANTHER" id="PTHR33146:SF26">
    <property type="entry name" value="ENDONUCLEASE 4"/>
    <property type="match status" value="1"/>
</dbReference>
<evidence type="ECO:0000256" key="4">
    <source>
        <dbReference type="ARBA" id="ARBA00022801"/>
    </source>
</evidence>
<evidence type="ECO:0000313" key="9">
    <source>
        <dbReference type="Proteomes" id="UP000621859"/>
    </source>
</evidence>
<organism evidence="8 9">
    <name type="scientific">Silvimonas amylolytica</name>
    <dbReference type="NCBI Taxonomy" id="449663"/>
    <lineage>
        <taxon>Bacteria</taxon>
        <taxon>Pseudomonadati</taxon>
        <taxon>Pseudomonadota</taxon>
        <taxon>Betaproteobacteria</taxon>
        <taxon>Neisseriales</taxon>
        <taxon>Chitinibacteraceae</taxon>
        <taxon>Silvimonas</taxon>
    </lineage>
</organism>
<keyword evidence="6" id="KW-0325">Glycoprotein</keyword>
<keyword evidence="2" id="KW-0479">Metal-binding</keyword>
<evidence type="ECO:0000256" key="6">
    <source>
        <dbReference type="ARBA" id="ARBA00023180"/>
    </source>
</evidence>
<gene>
    <name evidence="8" type="ORF">GCM10010971_13750</name>
</gene>
<dbReference type="GO" id="GO:0004519">
    <property type="term" value="F:endonuclease activity"/>
    <property type="evidence" value="ECO:0007669"/>
    <property type="project" value="UniProtKB-KW"/>
</dbReference>
<proteinExistence type="predicted"/>
<dbReference type="CDD" id="cd11010">
    <property type="entry name" value="S1-P1_nuclease"/>
    <property type="match status" value="1"/>
</dbReference>
<protein>
    <submittedName>
        <fullName evidence="8">Endonuclease</fullName>
    </submittedName>
</protein>
<feature type="chain" id="PRO_5046578060" evidence="7">
    <location>
        <begin position="24"/>
        <end position="297"/>
    </location>
</feature>
<keyword evidence="7" id="KW-0732">Signal</keyword>
<evidence type="ECO:0000256" key="2">
    <source>
        <dbReference type="ARBA" id="ARBA00022723"/>
    </source>
</evidence>
<evidence type="ECO:0000313" key="8">
    <source>
        <dbReference type="EMBL" id="GGP25556.1"/>
    </source>
</evidence>